<dbReference type="AlphaFoldDB" id="A0A1B9IQM2"/>
<gene>
    <name evidence="2" type="ORF">L486_05297</name>
</gene>
<feature type="compositionally biased region" description="Basic residues" evidence="1">
    <location>
        <begin position="13"/>
        <end position="22"/>
    </location>
</feature>
<dbReference type="OrthoDB" id="2565179at2759"/>
<feature type="region of interest" description="Disordered" evidence="1">
    <location>
        <begin position="62"/>
        <end position="116"/>
    </location>
</feature>
<feature type="compositionally biased region" description="Low complexity" evidence="1">
    <location>
        <begin position="64"/>
        <end position="88"/>
    </location>
</feature>
<sequence length="483" mass="54536">MSSKIICPVNPRRASRHSRKSCSHIDPVEMSLKLEATARESPEKNISGVEGFTYDTHIERDNVPVTPASRPSTSSSQLQQPPQNTSPQISSVQESFSDITRPSSSATASSHLSSSTQNIASITSFPPTIQRLLSARLFRLAVFHILSTPEYATDRSIILDIADHLEQKGAGKLARRLRRGWENSRDLTVSTNAIPEGKYTDGSGKRPILKLRLHSDPRTKDKPKEISPPNYWQIPIVPPSKPSSDPFSNSTKEERLTEYYNAHLEFRLKRPSLSSTSSQYITSSPVPNLNDWPLASTNLRQLRKLLSTIDKLERTRGFKPDRRTGNLIIGCWLRSMIPSLSPHHGGKEVQYREYKDRYGNIKFARKQSSDKGSLGVKELRGLFELLSRIIVSTRTRSISIKPTTPHVENIDTDLISTRFSHSSSHLSDRSADPENVKEYEEIVRPFGKNMIRSMKNLGDLKGVDMVKQWMKEQRDVLLKDADR</sequence>
<organism evidence="2 3">
    <name type="scientific">Kwoniella mangroviensis CBS 10435</name>
    <dbReference type="NCBI Taxonomy" id="1331196"/>
    <lineage>
        <taxon>Eukaryota</taxon>
        <taxon>Fungi</taxon>
        <taxon>Dikarya</taxon>
        <taxon>Basidiomycota</taxon>
        <taxon>Agaricomycotina</taxon>
        <taxon>Tremellomycetes</taxon>
        <taxon>Tremellales</taxon>
        <taxon>Cryptococcaceae</taxon>
        <taxon>Kwoniella</taxon>
    </lineage>
</organism>
<dbReference type="EMBL" id="KI669463">
    <property type="protein sequence ID" value="OCF57832.1"/>
    <property type="molecule type" value="Genomic_DNA"/>
</dbReference>
<evidence type="ECO:0000313" key="2">
    <source>
        <dbReference type="EMBL" id="OCF57832.1"/>
    </source>
</evidence>
<dbReference type="Proteomes" id="UP000092583">
    <property type="component" value="Unassembled WGS sequence"/>
</dbReference>
<protein>
    <submittedName>
        <fullName evidence="2">Uncharacterized protein</fullName>
    </submittedName>
</protein>
<feature type="region of interest" description="Disordered" evidence="1">
    <location>
        <begin position="1"/>
        <end position="23"/>
    </location>
</feature>
<keyword evidence="3" id="KW-1185">Reference proteome</keyword>
<accession>A0A1B9IQM2</accession>
<evidence type="ECO:0000256" key="1">
    <source>
        <dbReference type="SAM" id="MobiDB-lite"/>
    </source>
</evidence>
<feature type="compositionally biased region" description="Basic and acidic residues" evidence="1">
    <location>
        <begin position="213"/>
        <end position="225"/>
    </location>
</feature>
<feature type="region of interest" description="Disordered" evidence="1">
    <location>
        <begin position="212"/>
        <end position="250"/>
    </location>
</feature>
<feature type="compositionally biased region" description="Polar residues" evidence="1">
    <location>
        <begin position="89"/>
        <end position="102"/>
    </location>
</feature>
<reference evidence="3" key="2">
    <citation type="submission" date="2013-12" db="EMBL/GenBank/DDBJ databases">
        <title>Evolution of pathogenesis and genome organization in the Tremellales.</title>
        <authorList>
            <person name="Cuomo C."/>
            <person name="Litvintseva A."/>
            <person name="Heitman J."/>
            <person name="Chen Y."/>
            <person name="Sun S."/>
            <person name="Springer D."/>
            <person name="Dromer F."/>
            <person name="Young S."/>
            <person name="Zeng Q."/>
            <person name="Chapman S."/>
            <person name="Gujja S."/>
            <person name="Saif S."/>
            <person name="Birren B."/>
        </authorList>
    </citation>
    <scope>NUCLEOTIDE SEQUENCE [LARGE SCALE GENOMIC DNA]</scope>
    <source>
        <strain evidence="3">CBS 10435</strain>
    </source>
</reference>
<proteinExistence type="predicted"/>
<reference evidence="2 3" key="1">
    <citation type="submission" date="2013-07" db="EMBL/GenBank/DDBJ databases">
        <title>The Genome Sequence of Kwoniella mangroviensis CBS10435.</title>
        <authorList>
            <consortium name="The Broad Institute Genome Sequencing Platform"/>
            <person name="Cuomo C."/>
            <person name="Litvintseva A."/>
            <person name="Chen Y."/>
            <person name="Heitman J."/>
            <person name="Sun S."/>
            <person name="Springer D."/>
            <person name="Dromer F."/>
            <person name="Young S.K."/>
            <person name="Zeng Q."/>
            <person name="Gargeya S."/>
            <person name="Fitzgerald M."/>
            <person name="Abouelleil A."/>
            <person name="Alvarado L."/>
            <person name="Berlin A.M."/>
            <person name="Chapman S.B."/>
            <person name="Dewar J."/>
            <person name="Goldberg J."/>
            <person name="Griggs A."/>
            <person name="Gujja S."/>
            <person name="Hansen M."/>
            <person name="Howarth C."/>
            <person name="Imamovic A."/>
            <person name="Larimer J."/>
            <person name="McCowan C."/>
            <person name="Murphy C."/>
            <person name="Pearson M."/>
            <person name="Priest M."/>
            <person name="Roberts A."/>
            <person name="Saif S."/>
            <person name="Shea T."/>
            <person name="Sykes S."/>
            <person name="Wortman J."/>
            <person name="Nusbaum C."/>
            <person name="Birren B."/>
        </authorList>
    </citation>
    <scope>NUCLEOTIDE SEQUENCE [LARGE SCALE GENOMIC DNA]</scope>
    <source>
        <strain evidence="2 3">CBS 10435</strain>
    </source>
</reference>
<name>A0A1B9IQM2_9TREE</name>
<feature type="compositionally biased region" description="Low complexity" evidence="1">
    <location>
        <begin position="103"/>
        <end position="116"/>
    </location>
</feature>
<evidence type="ECO:0000313" key="3">
    <source>
        <dbReference type="Proteomes" id="UP000092583"/>
    </source>
</evidence>